<evidence type="ECO:0000256" key="3">
    <source>
        <dbReference type="ARBA" id="ARBA00022722"/>
    </source>
</evidence>
<name>A0ABT7NQK7_9SPHI</name>
<evidence type="ECO:0000313" key="8">
    <source>
        <dbReference type="Proteomes" id="UP001170954"/>
    </source>
</evidence>
<keyword evidence="8" id="KW-1185">Reference proteome</keyword>
<dbReference type="SUPFAM" id="SSF116842">
    <property type="entry name" value="XseB-like"/>
    <property type="match status" value="1"/>
</dbReference>
<keyword evidence="4 7" id="KW-0378">Hydrolase</keyword>
<evidence type="ECO:0000313" key="7">
    <source>
        <dbReference type="EMBL" id="MDM1049533.1"/>
    </source>
</evidence>
<evidence type="ECO:0000256" key="6">
    <source>
        <dbReference type="NCBIfam" id="TIGR01280"/>
    </source>
</evidence>
<dbReference type="NCBIfam" id="TIGR01280">
    <property type="entry name" value="xseB"/>
    <property type="match status" value="1"/>
</dbReference>
<protein>
    <recommendedName>
        <fullName evidence="6">Exodeoxyribonuclease VII small subunit</fullName>
        <ecNumber evidence="6">3.1.11.6</ecNumber>
    </recommendedName>
</protein>
<dbReference type="Gene3D" id="1.10.287.1040">
    <property type="entry name" value="Exonuclease VII, small subunit"/>
    <property type="match status" value="1"/>
</dbReference>
<dbReference type="EC" id="3.1.11.6" evidence="6"/>
<keyword evidence="3" id="KW-0540">Nuclease</keyword>
<evidence type="ECO:0000256" key="2">
    <source>
        <dbReference type="ARBA" id="ARBA00022490"/>
    </source>
</evidence>
<proteinExistence type="inferred from homology"/>
<dbReference type="GO" id="GO:0008855">
    <property type="term" value="F:exodeoxyribonuclease VII activity"/>
    <property type="evidence" value="ECO:0007669"/>
    <property type="project" value="UniProtKB-EC"/>
</dbReference>
<dbReference type="Pfam" id="PF02609">
    <property type="entry name" value="Exonuc_VII_S"/>
    <property type="match status" value="1"/>
</dbReference>
<keyword evidence="5" id="KW-0269">Exonuclease</keyword>
<dbReference type="Proteomes" id="UP001170954">
    <property type="component" value="Unassembled WGS sequence"/>
</dbReference>
<dbReference type="RefSeq" id="WP_286651927.1">
    <property type="nucleotide sequence ID" value="NZ_JACAGK010000049.1"/>
</dbReference>
<comment type="similarity">
    <text evidence="1">Belongs to the XseB family.</text>
</comment>
<evidence type="ECO:0000256" key="1">
    <source>
        <dbReference type="ARBA" id="ARBA00009998"/>
    </source>
</evidence>
<sequence length="72" mass="8046">MENKYIYQDAFVELQQIVADIEDGEVSVDELTSKISRASELLAICKAKLTASEKEVEKLLEKLDAAPDTQTE</sequence>
<accession>A0ABT7NQK7</accession>
<evidence type="ECO:0000256" key="5">
    <source>
        <dbReference type="ARBA" id="ARBA00022839"/>
    </source>
</evidence>
<dbReference type="EMBL" id="JACAGK010000049">
    <property type="protein sequence ID" value="MDM1049533.1"/>
    <property type="molecule type" value="Genomic_DNA"/>
</dbReference>
<evidence type="ECO:0000256" key="4">
    <source>
        <dbReference type="ARBA" id="ARBA00022801"/>
    </source>
</evidence>
<dbReference type="InterPro" id="IPR037004">
    <property type="entry name" value="Exonuc_VII_ssu_sf"/>
</dbReference>
<keyword evidence="2" id="KW-0963">Cytoplasm</keyword>
<comment type="caution">
    <text evidence="7">The sequence shown here is derived from an EMBL/GenBank/DDBJ whole genome shotgun (WGS) entry which is preliminary data.</text>
</comment>
<reference evidence="7" key="2">
    <citation type="journal article" date="2022" name="Sci. Total Environ.">
        <title>Prevalence, transmission, and molecular epidemiology of tet(X)-positive bacteria among humans, animals, and environmental niches in China: An epidemiological, and genomic-based study.</title>
        <authorList>
            <person name="Dong N."/>
            <person name="Zeng Y."/>
            <person name="Cai C."/>
            <person name="Sun C."/>
            <person name="Lu J."/>
            <person name="Liu C."/>
            <person name="Zhou H."/>
            <person name="Sun Q."/>
            <person name="Shu L."/>
            <person name="Wang H."/>
            <person name="Wang Y."/>
            <person name="Wang S."/>
            <person name="Wu C."/>
            <person name="Chan E.W."/>
            <person name="Chen G."/>
            <person name="Shen Z."/>
            <person name="Chen S."/>
            <person name="Zhang R."/>
        </authorList>
    </citation>
    <scope>NUCLEOTIDE SEQUENCE</scope>
    <source>
        <strain evidence="7">R1692</strain>
    </source>
</reference>
<reference evidence="7" key="1">
    <citation type="submission" date="2020-06" db="EMBL/GenBank/DDBJ databases">
        <authorList>
            <person name="Dong N."/>
        </authorList>
    </citation>
    <scope>NUCLEOTIDE SEQUENCE</scope>
    <source>
        <strain evidence="7">R1692</strain>
    </source>
</reference>
<organism evidence="7 8">
    <name type="scientific">Sphingobacterium hotanense</name>
    <dbReference type="NCBI Taxonomy" id="649196"/>
    <lineage>
        <taxon>Bacteria</taxon>
        <taxon>Pseudomonadati</taxon>
        <taxon>Bacteroidota</taxon>
        <taxon>Sphingobacteriia</taxon>
        <taxon>Sphingobacteriales</taxon>
        <taxon>Sphingobacteriaceae</taxon>
        <taxon>Sphingobacterium</taxon>
    </lineage>
</organism>
<dbReference type="InterPro" id="IPR003761">
    <property type="entry name" value="Exonuc_VII_S"/>
</dbReference>
<gene>
    <name evidence="7" type="primary">xseB</name>
    <name evidence="7" type="ORF">HX018_14935</name>
</gene>